<evidence type="ECO:0000313" key="2">
    <source>
        <dbReference type="EMBL" id="KRZ59241.1"/>
    </source>
</evidence>
<proteinExistence type="predicted"/>
<reference evidence="2 3" key="1">
    <citation type="submission" date="2015-05" db="EMBL/GenBank/DDBJ databases">
        <title>Evolution of Trichinella species and genotypes.</title>
        <authorList>
            <person name="Korhonen P.K."/>
            <person name="Edoardo P."/>
            <person name="Giuseppe L.R."/>
            <person name="Gasser R.B."/>
        </authorList>
    </citation>
    <scope>NUCLEOTIDE SEQUENCE [LARGE SCALE GENOMIC DNA]</scope>
    <source>
        <strain evidence="2">ISS10</strain>
    </source>
</reference>
<dbReference type="EMBL" id="JYDW01000044">
    <property type="protein sequence ID" value="KRZ59241.1"/>
    <property type="molecule type" value="Genomic_DNA"/>
</dbReference>
<dbReference type="Proteomes" id="UP000054721">
    <property type="component" value="Unassembled WGS sequence"/>
</dbReference>
<feature type="transmembrane region" description="Helical" evidence="1">
    <location>
        <begin position="89"/>
        <end position="106"/>
    </location>
</feature>
<organism evidence="2 3">
    <name type="scientific">Trichinella nativa</name>
    <dbReference type="NCBI Taxonomy" id="6335"/>
    <lineage>
        <taxon>Eukaryota</taxon>
        <taxon>Metazoa</taxon>
        <taxon>Ecdysozoa</taxon>
        <taxon>Nematoda</taxon>
        <taxon>Enoplea</taxon>
        <taxon>Dorylaimia</taxon>
        <taxon>Trichinellida</taxon>
        <taxon>Trichinellidae</taxon>
        <taxon>Trichinella</taxon>
    </lineage>
</organism>
<comment type="caution">
    <text evidence="2">The sequence shown here is derived from an EMBL/GenBank/DDBJ whole genome shotgun (WGS) entry which is preliminary data.</text>
</comment>
<accession>A0A0V1LIA1</accession>
<sequence>MKVPPMTIYSTLSIEWPNCCSCRRRPLACKNGSYRARIARIDVGSYPVTARTVGTHVASYVNMRTTMRLAHHSYYSNPACCSNLRKHNYNFAVVITVLVFLPLSIYNKTNVYRLRFQFGQKQLSVRHWHGSDNINQLWLTLQTVFHRNSALQLVQVDIFSFLLCFD</sequence>
<dbReference type="OrthoDB" id="546826at2759"/>
<evidence type="ECO:0000313" key="3">
    <source>
        <dbReference type="Proteomes" id="UP000054721"/>
    </source>
</evidence>
<dbReference type="AlphaFoldDB" id="A0A0V1LIA1"/>
<keyword evidence="1" id="KW-0812">Transmembrane</keyword>
<protein>
    <submittedName>
        <fullName evidence="2">Uncharacterized protein</fullName>
    </submittedName>
</protein>
<keyword evidence="1" id="KW-1133">Transmembrane helix</keyword>
<name>A0A0V1LIA1_9BILA</name>
<evidence type="ECO:0000256" key="1">
    <source>
        <dbReference type="SAM" id="Phobius"/>
    </source>
</evidence>
<gene>
    <name evidence="2" type="ORF">T02_16268</name>
</gene>
<keyword evidence="3" id="KW-1185">Reference proteome</keyword>
<keyword evidence="1" id="KW-0472">Membrane</keyword>